<dbReference type="InterPro" id="IPR050439">
    <property type="entry name" value="ADAMTS_ADAMTS-like"/>
</dbReference>
<accession>A0ABN9H8Z0</accession>
<dbReference type="PANTHER" id="PTHR13723:SF27">
    <property type="entry name" value="A DISINTEGRIN AND METALLOPROTEINASE WITH THROMBOSPONDIN MOTIFS 6"/>
    <property type="match status" value="1"/>
</dbReference>
<dbReference type="PANTHER" id="PTHR13723">
    <property type="entry name" value="ADAMTS A DISINTEGRIN AND METALLOPROTEASE WITH THROMBOSPONDIN MOTIFS PROTEASE"/>
    <property type="match status" value="1"/>
</dbReference>
<dbReference type="Pfam" id="PF19236">
    <property type="entry name" value="ADAMTS_CR_3"/>
    <property type="match status" value="1"/>
</dbReference>
<dbReference type="PRINTS" id="PR01857">
    <property type="entry name" value="ADAMTSFAMILY"/>
</dbReference>
<gene>
    <name evidence="5" type="ORF">SPARVUS_LOCUS15653673</name>
</gene>
<evidence type="ECO:0008006" key="7">
    <source>
        <dbReference type="Google" id="ProtNLM"/>
    </source>
</evidence>
<proteinExistence type="predicted"/>
<evidence type="ECO:0000259" key="4">
    <source>
        <dbReference type="Pfam" id="PF19236"/>
    </source>
</evidence>
<dbReference type="Proteomes" id="UP001162483">
    <property type="component" value="Unassembled WGS sequence"/>
</dbReference>
<evidence type="ECO:0000313" key="5">
    <source>
        <dbReference type="EMBL" id="CAI9618238.1"/>
    </source>
</evidence>
<reference evidence="5" key="1">
    <citation type="submission" date="2023-05" db="EMBL/GenBank/DDBJ databases">
        <authorList>
            <person name="Stuckert A."/>
        </authorList>
    </citation>
    <scope>NUCLEOTIDE SEQUENCE</scope>
</reference>
<sequence>APAVIDGTRCNSDSLDICINGECKHVGCDNILGSDAKEDRCRVCGGDGSTCEAIEGFFNDSLPRGGYMEVVQIPRGSVHIEIKEVAMSKNYIALKSDSDDYFINGAWTIDWPRKFDVAGTAFHYKRPTDEPE</sequence>
<keyword evidence="6" id="KW-1185">Reference proteome</keyword>
<name>A0ABN9H8Z0_9NEOB</name>
<feature type="non-terminal residue" evidence="5">
    <location>
        <position position="1"/>
    </location>
</feature>
<feature type="domain" description="ADAMTS/ADAMTS-like cysteine-rich" evidence="4">
    <location>
        <begin position="4"/>
        <end position="51"/>
    </location>
</feature>
<keyword evidence="2" id="KW-0964">Secreted</keyword>
<dbReference type="Gene3D" id="2.60.120.830">
    <property type="match status" value="1"/>
</dbReference>
<dbReference type="EMBL" id="CATNWA010020416">
    <property type="protein sequence ID" value="CAI9618238.1"/>
    <property type="molecule type" value="Genomic_DNA"/>
</dbReference>
<dbReference type="Pfam" id="PF05986">
    <property type="entry name" value="ADAMTS_spacer1"/>
    <property type="match status" value="1"/>
</dbReference>
<dbReference type="InterPro" id="IPR045371">
    <property type="entry name" value="ADAMTS_CR_3"/>
</dbReference>
<dbReference type="InterPro" id="IPR010294">
    <property type="entry name" value="ADAMTS_spacer1"/>
</dbReference>
<dbReference type="InterPro" id="IPR013273">
    <property type="entry name" value="ADAMTS/ADAMTS-like"/>
</dbReference>
<evidence type="ECO:0000259" key="3">
    <source>
        <dbReference type="Pfam" id="PF05986"/>
    </source>
</evidence>
<protein>
    <recommendedName>
        <fullName evidence="7">ATS6</fullName>
    </recommendedName>
</protein>
<feature type="domain" description="ADAMTS/ADAMTS-like Spacer 1" evidence="3">
    <location>
        <begin position="54"/>
        <end position="132"/>
    </location>
</feature>
<comment type="caution">
    <text evidence="5">The sequence shown here is derived from an EMBL/GenBank/DDBJ whole genome shotgun (WGS) entry which is preliminary data.</text>
</comment>
<evidence type="ECO:0000313" key="6">
    <source>
        <dbReference type="Proteomes" id="UP001162483"/>
    </source>
</evidence>
<evidence type="ECO:0000256" key="1">
    <source>
        <dbReference type="ARBA" id="ARBA00004613"/>
    </source>
</evidence>
<comment type="subcellular location">
    <subcellularLocation>
        <location evidence="1">Secreted</location>
    </subcellularLocation>
</comment>
<organism evidence="5 6">
    <name type="scientific">Staurois parvus</name>
    <dbReference type="NCBI Taxonomy" id="386267"/>
    <lineage>
        <taxon>Eukaryota</taxon>
        <taxon>Metazoa</taxon>
        <taxon>Chordata</taxon>
        <taxon>Craniata</taxon>
        <taxon>Vertebrata</taxon>
        <taxon>Euteleostomi</taxon>
        <taxon>Amphibia</taxon>
        <taxon>Batrachia</taxon>
        <taxon>Anura</taxon>
        <taxon>Neobatrachia</taxon>
        <taxon>Ranoidea</taxon>
        <taxon>Ranidae</taxon>
        <taxon>Staurois</taxon>
    </lineage>
</organism>
<feature type="non-terminal residue" evidence="5">
    <location>
        <position position="132"/>
    </location>
</feature>
<evidence type="ECO:0000256" key="2">
    <source>
        <dbReference type="ARBA" id="ARBA00022525"/>
    </source>
</evidence>